<accession>A0A8X6H8X6</accession>
<evidence type="ECO:0000313" key="2">
    <source>
        <dbReference type="Proteomes" id="UP000887116"/>
    </source>
</evidence>
<sequence>MPNAITQPKGCHRSDGFLSRRERRAVEAQDHFASIFPSGFSSAFKNRFHHPRISCAFWFGPTKRKTHSHRNQRLRIFFIWIMV</sequence>
<gene>
    <name evidence="1" type="ORF">TNCT_531041</name>
</gene>
<reference evidence="1" key="1">
    <citation type="submission" date="2020-07" db="EMBL/GenBank/DDBJ databases">
        <title>Multicomponent nature underlies the extraordinary mechanical properties of spider dragline silk.</title>
        <authorList>
            <person name="Kono N."/>
            <person name="Nakamura H."/>
            <person name="Mori M."/>
            <person name="Yoshida Y."/>
            <person name="Ohtoshi R."/>
            <person name="Malay A.D."/>
            <person name="Moran D.A.P."/>
            <person name="Tomita M."/>
            <person name="Numata K."/>
            <person name="Arakawa K."/>
        </authorList>
    </citation>
    <scope>NUCLEOTIDE SEQUENCE</scope>
</reference>
<keyword evidence="2" id="KW-1185">Reference proteome</keyword>
<dbReference type="Proteomes" id="UP000887116">
    <property type="component" value="Unassembled WGS sequence"/>
</dbReference>
<dbReference type="AlphaFoldDB" id="A0A8X6H8X6"/>
<comment type="caution">
    <text evidence="1">The sequence shown here is derived from an EMBL/GenBank/DDBJ whole genome shotgun (WGS) entry which is preliminary data.</text>
</comment>
<evidence type="ECO:0000313" key="1">
    <source>
        <dbReference type="EMBL" id="GFR19456.1"/>
    </source>
</evidence>
<protein>
    <submittedName>
        <fullName evidence="1">Uncharacterized protein</fullName>
    </submittedName>
</protein>
<name>A0A8X6H8X6_TRICU</name>
<dbReference type="EMBL" id="BMAO01007923">
    <property type="protein sequence ID" value="GFR19456.1"/>
    <property type="molecule type" value="Genomic_DNA"/>
</dbReference>
<proteinExistence type="predicted"/>
<organism evidence="1 2">
    <name type="scientific">Trichonephila clavata</name>
    <name type="common">Joro spider</name>
    <name type="synonym">Nephila clavata</name>
    <dbReference type="NCBI Taxonomy" id="2740835"/>
    <lineage>
        <taxon>Eukaryota</taxon>
        <taxon>Metazoa</taxon>
        <taxon>Ecdysozoa</taxon>
        <taxon>Arthropoda</taxon>
        <taxon>Chelicerata</taxon>
        <taxon>Arachnida</taxon>
        <taxon>Araneae</taxon>
        <taxon>Araneomorphae</taxon>
        <taxon>Entelegynae</taxon>
        <taxon>Araneoidea</taxon>
        <taxon>Nephilidae</taxon>
        <taxon>Trichonephila</taxon>
    </lineage>
</organism>